<comment type="caution">
    <text evidence="1">The sequence shown here is derived from an EMBL/GenBank/DDBJ whole genome shotgun (WGS) entry which is preliminary data.</text>
</comment>
<dbReference type="Proteomes" id="UP000015441">
    <property type="component" value="Unassembled WGS sequence"/>
</dbReference>
<dbReference type="OrthoDB" id="3607046at2759"/>
<dbReference type="HOGENOM" id="CLU_127756_0_0_1"/>
<sequence>MSLTRWRVSFYITRQTSLEEPTDQSSCAFSNLAIIIYAARFISAASNYKTAHIGEERKGFICNGEYFYEAQYREVRTQALKVMKNSDMTAFPAGELEKIFEAEQPERLMMYDNGDAKGHYLFLIPSLTRVQTRRSYSLESQFNFLLDDSGRVCAFMVWKKKTATRGTSTEEPTYEVCSISS</sequence>
<gene>
    <name evidence="1" type="ORF">BGHDH14_bgh05990</name>
</gene>
<proteinExistence type="predicted"/>
<evidence type="ECO:0000313" key="2">
    <source>
        <dbReference type="Proteomes" id="UP000015441"/>
    </source>
</evidence>
<protein>
    <submittedName>
        <fullName evidence="1">CELP0007 Effector like protein</fullName>
    </submittedName>
</protein>
<accession>N1JF38</accession>
<organism evidence="1 2">
    <name type="scientific">Blumeria graminis f. sp. hordei (strain DH14)</name>
    <name type="common">Barley powdery mildew</name>
    <name type="synonym">Oidium monilioides f. sp. hordei</name>
    <dbReference type="NCBI Taxonomy" id="546991"/>
    <lineage>
        <taxon>Eukaryota</taxon>
        <taxon>Fungi</taxon>
        <taxon>Dikarya</taxon>
        <taxon>Ascomycota</taxon>
        <taxon>Pezizomycotina</taxon>
        <taxon>Leotiomycetes</taxon>
        <taxon>Erysiphales</taxon>
        <taxon>Erysiphaceae</taxon>
        <taxon>Blumeria</taxon>
        <taxon>Blumeria hordei</taxon>
    </lineage>
</organism>
<dbReference type="EMBL" id="CAUH01002495">
    <property type="protein sequence ID" value="CCU76403.1"/>
    <property type="molecule type" value="Genomic_DNA"/>
</dbReference>
<keyword evidence="2" id="KW-1185">Reference proteome</keyword>
<evidence type="ECO:0000313" key="1">
    <source>
        <dbReference type="EMBL" id="CCU76403.1"/>
    </source>
</evidence>
<name>N1JF38_BLUG1</name>
<dbReference type="InParanoid" id="N1JF38"/>
<reference evidence="1 2" key="1">
    <citation type="journal article" date="2010" name="Science">
        <title>Genome expansion and gene loss in powdery mildew fungi reveal tradeoffs in extreme parasitism.</title>
        <authorList>
            <person name="Spanu P.D."/>
            <person name="Abbott J.C."/>
            <person name="Amselem J."/>
            <person name="Burgis T.A."/>
            <person name="Soanes D.M."/>
            <person name="Stueber K."/>
            <person name="Ver Loren van Themaat E."/>
            <person name="Brown J.K.M."/>
            <person name="Butcher S.A."/>
            <person name="Gurr S.J."/>
            <person name="Lebrun M.-H."/>
            <person name="Ridout C.J."/>
            <person name="Schulze-Lefert P."/>
            <person name="Talbot N.J."/>
            <person name="Ahmadinejad N."/>
            <person name="Ametz C."/>
            <person name="Barton G.R."/>
            <person name="Benjdia M."/>
            <person name="Bidzinski P."/>
            <person name="Bindschedler L.V."/>
            <person name="Both M."/>
            <person name="Brewer M.T."/>
            <person name="Cadle-Davidson L."/>
            <person name="Cadle-Davidson M.M."/>
            <person name="Collemare J."/>
            <person name="Cramer R."/>
            <person name="Frenkel O."/>
            <person name="Godfrey D."/>
            <person name="Harriman J."/>
            <person name="Hoede C."/>
            <person name="King B.C."/>
            <person name="Klages S."/>
            <person name="Kleemann J."/>
            <person name="Knoll D."/>
            <person name="Koti P.S."/>
            <person name="Kreplak J."/>
            <person name="Lopez-Ruiz F.J."/>
            <person name="Lu X."/>
            <person name="Maekawa T."/>
            <person name="Mahanil S."/>
            <person name="Micali C."/>
            <person name="Milgroom M.G."/>
            <person name="Montana G."/>
            <person name="Noir S."/>
            <person name="O'Connell R.J."/>
            <person name="Oberhaensli S."/>
            <person name="Parlange F."/>
            <person name="Pedersen C."/>
            <person name="Quesneville H."/>
            <person name="Reinhardt R."/>
            <person name="Rott M."/>
            <person name="Sacristan S."/>
            <person name="Schmidt S.M."/>
            <person name="Schoen M."/>
            <person name="Skamnioti P."/>
            <person name="Sommer H."/>
            <person name="Stephens A."/>
            <person name="Takahara H."/>
            <person name="Thordal-Christensen H."/>
            <person name="Vigouroux M."/>
            <person name="Wessling R."/>
            <person name="Wicker T."/>
            <person name="Panstruga R."/>
        </authorList>
    </citation>
    <scope>NUCLEOTIDE SEQUENCE [LARGE SCALE GENOMIC DNA]</scope>
    <source>
        <strain evidence="1">DH14</strain>
    </source>
</reference>
<dbReference type="AlphaFoldDB" id="N1JF38"/>